<evidence type="ECO:0000256" key="1">
    <source>
        <dbReference type="SAM" id="MobiDB-lite"/>
    </source>
</evidence>
<dbReference type="EMBL" id="HG793142">
    <property type="protein sequence ID" value="CRL23505.1"/>
    <property type="molecule type" value="Genomic_DNA"/>
</dbReference>
<feature type="region of interest" description="Disordered" evidence="1">
    <location>
        <begin position="1"/>
        <end position="74"/>
    </location>
</feature>
<feature type="compositionally biased region" description="Polar residues" evidence="1">
    <location>
        <begin position="59"/>
        <end position="70"/>
    </location>
</feature>
<keyword evidence="3" id="KW-1185">Reference proteome</keyword>
<name>A0A0G4PB33_PENC3</name>
<feature type="compositionally biased region" description="Low complexity" evidence="1">
    <location>
        <begin position="31"/>
        <end position="58"/>
    </location>
</feature>
<evidence type="ECO:0000313" key="3">
    <source>
        <dbReference type="Proteomes" id="UP000053732"/>
    </source>
</evidence>
<organism evidence="2 3">
    <name type="scientific">Penicillium camemberti (strain FM 013)</name>
    <dbReference type="NCBI Taxonomy" id="1429867"/>
    <lineage>
        <taxon>Eukaryota</taxon>
        <taxon>Fungi</taxon>
        <taxon>Dikarya</taxon>
        <taxon>Ascomycota</taxon>
        <taxon>Pezizomycotina</taxon>
        <taxon>Eurotiomycetes</taxon>
        <taxon>Eurotiomycetidae</taxon>
        <taxon>Eurotiales</taxon>
        <taxon>Aspergillaceae</taxon>
        <taxon>Penicillium</taxon>
    </lineage>
</organism>
<sequence>MPTPDLKDFRAQLETNPDTERPTPQAPAQGTATGQVPVQAATQAPAQTPAPVTPGPQQHQRSSSTDTNMEGNEEDLSHNEKLLIIRAISDASDDPTTFKNALDNALPFAVDFRKLQALLHPDKYHGEEKIQAQKAFQKLLSFREKSGGLLPGEADRHTNFYYGSDASRPAEHVEGRLSSYHKDAHERATPHLKVLFSALEKNPRLNPQANLEGLDEKAKAAVAALDSINAEMRVGNERMKKDPDLGTIRYPDLFGLWRVFFLQPELVPTQSAANLQWCEKFHYPNEWANFGASGSSANSSANSQPQAGADIPGNSIQLWNSTGGQTRTIAIVPRKTTRSVNPGYTSSGETIRMIQWLGKIGARFVVEDAQGRIRLVSSAAAGGQPALDGATRANIPSTLREEQNIRELRDQVRAGGQYGLNWLAVGELEPGKSRLPFIVAGFWHQGPTTPLREEGVSRAALKRILAPREADRLIAESMIGDPGYSVKEALAILSPVADSHYRSGAPLALPDKEQNFYSWFPSMPQQFPLALNAPQVPHFQQPSAPAQFQFSPQYQQPSAPTQFQLPSQFQQSFLPQAQQAFYPQPSFQPTYGQYPGAFAAPPQPLFDFSKQAPATQIPQREEEL</sequence>
<dbReference type="AlphaFoldDB" id="A0A0G4PB33"/>
<gene>
    <name evidence="2" type="ORF">PCAMFM013_S009g000445</name>
</gene>
<feature type="compositionally biased region" description="Low complexity" evidence="1">
    <location>
        <begin position="293"/>
        <end position="309"/>
    </location>
</feature>
<feature type="region of interest" description="Disordered" evidence="1">
    <location>
        <begin position="293"/>
        <end position="313"/>
    </location>
</feature>
<dbReference type="STRING" id="1429867.A0A0G4PB33"/>
<reference evidence="2 3" key="1">
    <citation type="journal article" date="2014" name="Nat. Commun.">
        <title>Multiple recent horizontal transfers of a large genomic region in cheese making fungi.</title>
        <authorList>
            <person name="Cheeseman K."/>
            <person name="Ropars J."/>
            <person name="Renault P."/>
            <person name="Dupont J."/>
            <person name="Gouzy J."/>
            <person name="Branca A."/>
            <person name="Abraham A.L."/>
            <person name="Ceppi M."/>
            <person name="Conseiller E."/>
            <person name="Debuchy R."/>
            <person name="Malagnac F."/>
            <person name="Goarin A."/>
            <person name="Silar P."/>
            <person name="Lacoste S."/>
            <person name="Sallet E."/>
            <person name="Bensimon A."/>
            <person name="Giraud T."/>
            <person name="Brygoo Y."/>
        </authorList>
    </citation>
    <scope>NUCLEOTIDE SEQUENCE [LARGE SCALE GENOMIC DNA]</scope>
    <source>
        <strain evidence="3">FM 013</strain>
    </source>
</reference>
<accession>A0A0G4PB33</accession>
<evidence type="ECO:0000313" key="2">
    <source>
        <dbReference type="EMBL" id="CRL23505.1"/>
    </source>
</evidence>
<feature type="compositionally biased region" description="Basic and acidic residues" evidence="1">
    <location>
        <begin position="1"/>
        <end position="11"/>
    </location>
</feature>
<proteinExistence type="predicted"/>
<protein>
    <submittedName>
        <fullName evidence="2">Str. FM013</fullName>
    </submittedName>
</protein>
<dbReference type="Proteomes" id="UP000053732">
    <property type="component" value="Unassembled WGS sequence"/>
</dbReference>